<dbReference type="AlphaFoldDB" id="A0A2R3MRM0"/>
<reference evidence="1 2" key="1">
    <citation type="submission" date="2018-11" db="EMBL/GenBank/DDBJ databases">
        <title>Genomes From Bacteria Associated with the Canine Oral Cavity: a Test Case for Automated Genome-Based Taxonomic Assignment.</title>
        <authorList>
            <person name="Coil D.A."/>
            <person name="Jospin G."/>
            <person name="Darling A.E."/>
            <person name="Wallis C."/>
            <person name="Davis I.J."/>
            <person name="Harris S."/>
            <person name="Eisen J.A."/>
            <person name="Holcombe L.J."/>
            <person name="O'Flynn C."/>
        </authorList>
    </citation>
    <scope>NUCLEOTIDE SEQUENCE [LARGE SCALE GENOMIC DNA]</scope>
    <source>
        <strain evidence="1 2">OH1047_COT-310</strain>
    </source>
</reference>
<dbReference type="Gene3D" id="2.130.10.10">
    <property type="entry name" value="YVTN repeat-like/Quinoprotein amine dehydrogenase"/>
    <property type="match status" value="1"/>
</dbReference>
<dbReference type="InterPro" id="IPR015943">
    <property type="entry name" value="WD40/YVTN_repeat-like_dom_sf"/>
</dbReference>
<proteinExistence type="predicted"/>
<name>A0A2R3MRM0_9BACE</name>
<organism evidence="1 2">
    <name type="scientific">Prevotella heparinolytica</name>
    <dbReference type="NCBI Taxonomy" id="28113"/>
    <lineage>
        <taxon>Bacteria</taxon>
        <taxon>Pseudomonadati</taxon>
        <taxon>Bacteroidota</taxon>
        <taxon>Bacteroidia</taxon>
        <taxon>Bacteroidales</taxon>
        <taxon>Bacteroidaceae</taxon>
        <taxon>Bacteroides</taxon>
    </lineage>
</organism>
<dbReference type="RefSeq" id="WP_106041681.1">
    <property type="nucleotide sequence ID" value="NZ_CP027234.1"/>
</dbReference>
<evidence type="ECO:0000313" key="2">
    <source>
        <dbReference type="Proteomes" id="UP000279562"/>
    </source>
</evidence>
<dbReference type="SUPFAM" id="SSF51004">
    <property type="entry name" value="C-terminal (heme d1) domain of cytochrome cd1-nitrite reductase"/>
    <property type="match status" value="1"/>
</dbReference>
<evidence type="ECO:0000313" key="1">
    <source>
        <dbReference type="EMBL" id="RRD86792.1"/>
    </source>
</evidence>
<dbReference type="EMBL" id="RQYF01000129">
    <property type="protein sequence ID" value="RRD86792.1"/>
    <property type="molecule type" value="Genomic_DNA"/>
</dbReference>
<dbReference type="PROSITE" id="PS51257">
    <property type="entry name" value="PROKAR_LIPOPROTEIN"/>
    <property type="match status" value="1"/>
</dbReference>
<gene>
    <name evidence="1" type="ORF">EII33_13830</name>
</gene>
<comment type="caution">
    <text evidence="1">The sequence shown here is derived from an EMBL/GenBank/DDBJ whole genome shotgun (WGS) entry which is preliminary data.</text>
</comment>
<dbReference type="Pfam" id="PF16819">
    <property type="entry name" value="DUF5074"/>
    <property type="match status" value="1"/>
</dbReference>
<dbReference type="PANTHER" id="PTHR47197">
    <property type="entry name" value="PROTEIN NIRF"/>
    <property type="match status" value="1"/>
</dbReference>
<dbReference type="InterPro" id="IPR031815">
    <property type="entry name" value="DUF5074"/>
</dbReference>
<dbReference type="GeneID" id="94548216"/>
<accession>A0A2R3MRM0</accession>
<sequence>MEKLLRYFLFCFALSLSVSACRSDDENIIPHQEEQVEPSPEDLSTDIKGFFLLNEGNMGSNKCTLDYYDALTGKYIRNIYAQANPGVVQELGDVGNDIQIYDGKIWAVINCSHFVEVMNQTDARHITQISIPNCRYITFSGRYAYVSSYAGPVQLDPNARLGYVAKIDIDRLAVVDTCNVGYQPDELVVYDGRLYVANSGGYRFPNYDRTVSVIDLQTFRVVNTIDVAINLHRLEVDRQGYIWVSSRGDYYGVHSKTYVIDPRTDTVCDALDVANTEMTLSGDSLYIYGTEWSYVTNSWTFSYAIIDTRSRDIVTRRFITDNTERRIKMPYGIAVNPDTHEFYITDAGNYVSPGDLYCFTPDGCKKWSVRTGDIPAHFAFTKKKLHY</sequence>
<dbReference type="InterPro" id="IPR011048">
    <property type="entry name" value="Haem_d1_sf"/>
</dbReference>
<protein>
    <submittedName>
        <fullName evidence="1">YncE family protein</fullName>
    </submittedName>
</protein>
<dbReference type="Proteomes" id="UP000279562">
    <property type="component" value="Unassembled WGS sequence"/>
</dbReference>
<dbReference type="InterPro" id="IPR051200">
    <property type="entry name" value="Host-pathogen_enzymatic-act"/>
</dbReference>
<dbReference type="PANTHER" id="PTHR47197:SF3">
    <property type="entry name" value="DIHYDRO-HEME D1 DEHYDROGENASE"/>
    <property type="match status" value="1"/>
</dbReference>
<keyword evidence="2" id="KW-1185">Reference proteome</keyword>
<dbReference type="KEGG" id="bhf:C3V43_07135"/>